<feature type="compositionally biased region" description="Polar residues" evidence="1">
    <location>
        <begin position="25"/>
        <end position="35"/>
    </location>
</feature>
<feature type="region of interest" description="Disordered" evidence="1">
    <location>
        <begin position="1"/>
        <end position="35"/>
    </location>
</feature>
<keyword evidence="3" id="KW-1185">Reference proteome</keyword>
<accession>A0ABQ0EJ99</accession>
<reference evidence="2 3" key="1">
    <citation type="submission" date="2024-08" db="EMBL/GenBank/DDBJ databases">
        <title>The draft genome of Apodemus speciosus.</title>
        <authorList>
            <person name="Nabeshima K."/>
            <person name="Suzuki S."/>
            <person name="Onuma M."/>
        </authorList>
    </citation>
    <scope>NUCLEOTIDE SEQUENCE [LARGE SCALE GENOMIC DNA]</scope>
    <source>
        <strain evidence="2">IB14-021</strain>
    </source>
</reference>
<comment type="caution">
    <text evidence="2">The sequence shown here is derived from an EMBL/GenBank/DDBJ whole genome shotgun (WGS) entry which is preliminary data.</text>
</comment>
<evidence type="ECO:0000313" key="3">
    <source>
        <dbReference type="Proteomes" id="UP001623349"/>
    </source>
</evidence>
<gene>
    <name evidence="2" type="ORF">APTSU1_000232400</name>
</gene>
<proteinExistence type="predicted"/>
<sequence length="164" mass="18084">MEDSTHAQVQKELKNGEQLYAGASTRDSQSQLTERPQFSARKLVTLKMVSVVRLTQFLLMGTYIFPELTVTCDPDRLATLPANFSPSKGVPGVVRAWGCVDQMGLGGLGSAYPRRQSRASAISKEPMAPKFSQFPSEPVGAKRVSKDSYGVLTHNKYIFKEKKV</sequence>
<protein>
    <submittedName>
        <fullName evidence="2">Uncharacterized protein</fullName>
    </submittedName>
</protein>
<evidence type="ECO:0000256" key="1">
    <source>
        <dbReference type="SAM" id="MobiDB-lite"/>
    </source>
</evidence>
<dbReference type="Proteomes" id="UP001623349">
    <property type="component" value="Unassembled WGS sequence"/>
</dbReference>
<dbReference type="EMBL" id="BAAFST010000002">
    <property type="protein sequence ID" value="GAB1287094.1"/>
    <property type="molecule type" value="Genomic_DNA"/>
</dbReference>
<name>A0ABQ0EJ99_APOSI</name>
<organism evidence="2 3">
    <name type="scientific">Apodemus speciosus</name>
    <name type="common">Large Japanese field mouse</name>
    <dbReference type="NCBI Taxonomy" id="105296"/>
    <lineage>
        <taxon>Eukaryota</taxon>
        <taxon>Metazoa</taxon>
        <taxon>Chordata</taxon>
        <taxon>Craniata</taxon>
        <taxon>Vertebrata</taxon>
        <taxon>Euteleostomi</taxon>
        <taxon>Mammalia</taxon>
        <taxon>Eutheria</taxon>
        <taxon>Euarchontoglires</taxon>
        <taxon>Glires</taxon>
        <taxon>Rodentia</taxon>
        <taxon>Myomorpha</taxon>
        <taxon>Muroidea</taxon>
        <taxon>Muridae</taxon>
        <taxon>Murinae</taxon>
        <taxon>Apodemus</taxon>
    </lineage>
</organism>
<evidence type="ECO:0000313" key="2">
    <source>
        <dbReference type="EMBL" id="GAB1287094.1"/>
    </source>
</evidence>